<dbReference type="WBParaSite" id="snap_masked-unitig_20913-processed-gene-0.0-mRNA-1">
    <property type="protein sequence ID" value="snap_masked-unitig_20913-processed-gene-0.0-mRNA-1"/>
    <property type="gene ID" value="snap_masked-unitig_20913-processed-gene-0.0"/>
</dbReference>
<reference evidence="9" key="1">
    <citation type="submission" date="2016-11" db="UniProtKB">
        <authorList>
            <consortium name="WormBaseParasite"/>
        </authorList>
    </citation>
    <scope>IDENTIFICATION</scope>
</reference>
<dbReference type="InterPro" id="IPR000615">
    <property type="entry name" value="Bestrophin"/>
</dbReference>
<accession>A0A1I8JNB4</accession>
<evidence type="ECO:0000256" key="5">
    <source>
        <dbReference type="ARBA" id="ARBA00034769"/>
    </source>
</evidence>
<evidence type="ECO:0000256" key="2">
    <source>
        <dbReference type="ARBA" id="ARBA00022692"/>
    </source>
</evidence>
<evidence type="ECO:0000256" key="6">
    <source>
        <dbReference type="RuleBase" id="RU363126"/>
    </source>
</evidence>
<evidence type="ECO:0000256" key="7">
    <source>
        <dbReference type="SAM" id="MobiDB-lite"/>
    </source>
</evidence>
<dbReference type="GO" id="GO:0034707">
    <property type="term" value="C:chloride channel complex"/>
    <property type="evidence" value="ECO:0007669"/>
    <property type="project" value="UniProtKB-KW"/>
</dbReference>
<dbReference type="AlphaFoldDB" id="A0A1I8JNB4"/>
<keyword evidence="6" id="KW-0406">Ion transport</keyword>
<dbReference type="InterPro" id="IPR021134">
    <property type="entry name" value="Bestrophin-like"/>
</dbReference>
<keyword evidence="6" id="KW-0868">Chloride</keyword>
<keyword evidence="6" id="KW-1003">Cell membrane</keyword>
<evidence type="ECO:0000313" key="9">
    <source>
        <dbReference type="WBParaSite" id="snap_masked-unitig_20913-processed-gene-0.0-mRNA-1"/>
    </source>
</evidence>
<dbReference type="Proteomes" id="UP000095280">
    <property type="component" value="Unplaced"/>
</dbReference>
<dbReference type="GO" id="GO:0005886">
    <property type="term" value="C:plasma membrane"/>
    <property type="evidence" value="ECO:0007669"/>
    <property type="project" value="UniProtKB-SubCell"/>
</dbReference>
<comment type="function">
    <text evidence="6">Forms chloride channels.</text>
</comment>
<keyword evidence="3" id="KW-1133">Transmembrane helix</keyword>
<dbReference type="Pfam" id="PF01062">
    <property type="entry name" value="Bestrophin"/>
    <property type="match status" value="1"/>
</dbReference>
<sequence>MPMPRTPQSMMRTRFFGCAFDGFVGTSPIVLTTSKRETTTLAEHYNCEPLVSGVAVLPWQPSRRCEWRQDEGLIVECLAEDAGSAGAVLAHHVAHLNDEKSGTTRCTGCSTSPLADFQPRAQGREVHRRSAGASSPNTATVNRGKVVAGPSRSLISILEPDLLGDRVLRLGNLVGIFRGDRGGNGRSKSHQNQGEEGVAELCHGYCNASAPGSHVCSVGCLFVPAVGWVLSSVVPTNDDGFCWGDAWVDAKQRDGQPSCSACRTVSRLRFSDKRQAMELLDVSSFVSTLTVWFYQRCGNVAAGLPAPHFVLSTHEMTGCSLCSPPVPLGAGSVWQLLWIDYLIFTLMYVGLAVLYFNLLYTHAELKATFEVTVAWLKAIRTSVPLSFMLGFFVSAVFGRLVERLHFDSVASLLLFLLPSSGRQSEDESRSDLARKLRITVLRYLNLAWILMMAGVSLHIKERFGYWQPKWRKFQLTWQRRLQLINSDSKVQKYFGQLVTDKEMQAFAKSAELSNDNDHSYDPEYWLPLMWATRLIRRAKNLGQGHIGYSPSGQGHIGYSHAASLTRRQYLFLVNIINNFRGNLGHGVGCTPSSTSALVYTQVAVTAVYLFLASTLISTQLVDSDILLLENFPSRNGTVTRTLGLNLLSYLPVIGSLEFIFYLGEQKVQVSASVKIGRSRGQHLPRWIDGQRARPRKRRSVLHYS</sequence>
<comment type="similarity">
    <text evidence="5 6">Belongs to the anion channel-forming bestrophin (TC 1.A.46) family. Calcium-sensitive chloride channel subfamily.</text>
</comment>
<keyword evidence="6" id="KW-0407">Ion channel</keyword>
<name>A0A1I8JNB4_9PLAT</name>
<evidence type="ECO:0000256" key="3">
    <source>
        <dbReference type="ARBA" id="ARBA00022989"/>
    </source>
</evidence>
<feature type="compositionally biased region" description="Polar residues" evidence="7">
    <location>
        <begin position="132"/>
        <end position="141"/>
    </location>
</feature>
<evidence type="ECO:0000313" key="8">
    <source>
        <dbReference type="Proteomes" id="UP000095280"/>
    </source>
</evidence>
<organism evidence="8 9">
    <name type="scientific">Macrostomum lignano</name>
    <dbReference type="NCBI Taxonomy" id="282301"/>
    <lineage>
        <taxon>Eukaryota</taxon>
        <taxon>Metazoa</taxon>
        <taxon>Spiralia</taxon>
        <taxon>Lophotrochozoa</taxon>
        <taxon>Platyhelminthes</taxon>
        <taxon>Rhabditophora</taxon>
        <taxon>Macrostomorpha</taxon>
        <taxon>Macrostomida</taxon>
        <taxon>Macrostomidae</taxon>
        <taxon>Macrostomum</taxon>
    </lineage>
</organism>
<keyword evidence="2" id="KW-0812">Transmembrane</keyword>
<dbReference type="GO" id="GO:0005254">
    <property type="term" value="F:chloride channel activity"/>
    <property type="evidence" value="ECO:0007669"/>
    <property type="project" value="UniProtKB-KW"/>
</dbReference>
<keyword evidence="6" id="KW-0869">Chloride channel</keyword>
<feature type="region of interest" description="Disordered" evidence="7">
    <location>
        <begin position="120"/>
        <end position="143"/>
    </location>
</feature>
<dbReference type="PANTHER" id="PTHR10736">
    <property type="entry name" value="BESTROPHIN"/>
    <property type="match status" value="1"/>
</dbReference>
<proteinExistence type="inferred from homology"/>
<evidence type="ECO:0000256" key="1">
    <source>
        <dbReference type="ARBA" id="ARBA00004370"/>
    </source>
</evidence>
<keyword evidence="4" id="KW-0472">Membrane</keyword>
<comment type="subcellular location">
    <subcellularLocation>
        <location evidence="6">Cell membrane</location>
        <topology evidence="6">Multi-pass membrane protein</topology>
    </subcellularLocation>
    <subcellularLocation>
        <location evidence="1">Membrane</location>
    </subcellularLocation>
</comment>
<evidence type="ECO:0000256" key="4">
    <source>
        <dbReference type="ARBA" id="ARBA00023136"/>
    </source>
</evidence>
<protein>
    <recommendedName>
        <fullName evidence="6">Bestrophin homolog</fullName>
    </recommendedName>
</protein>
<keyword evidence="8" id="KW-1185">Reference proteome</keyword>
<keyword evidence="6" id="KW-0813">Transport</keyword>
<dbReference type="PANTHER" id="PTHR10736:SF65">
    <property type="entry name" value="BESTROPHIN 1, ISOFORM C-RELATED"/>
    <property type="match status" value="1"/>
</dbReference>